<feature type="region of interest" description="Disordered" evidence="1">
    <location>
        <begin position="1"/>
        <end position="79"/>
    </location>
</feature>
<gene>
    <name evidence="2" type="primary">AVEN_149153_1</name>
    <name evidence="2" type="ORF">TNCT_472931</name>
</gene>
<feature type="compositionally biased region" description="Basic and acidic residues" evidence="1">
    <location>
        <begin position="1"/>
        <end position="15"/>
    </location>
</feature>
<dbReference type="OrthoDB" id="6434617at2759"/>
<evidence type="ECO:0000256" key="1">
    <source>
        <dbReference type="SAM" id="MobiDB-lite"/>
    </source>
</evidence>
<proteinExistence type="predicted"/>
<name>A0A8X6JPS4_TRICU</name>
<dbReference type="EMBL" id="BMAO01009931">
    <property type="protein sequence ID" value="GFR34103.1"/>
    <property type="molecule type" value="Genomic_DNA"/>
</dbReference>
<evidence type="ECO:0000313" key="2">
    <source>
        <dbReference type="EMBL" id="GFR34103.1"/>
    </source>
</evidence>
<evidence type="ECO:0000313" key="3">
    <source>
        <dbReference type="Proteomes" id="UP000887116"/>
    </source>
</evidence>
<feature type="compositionally biased region" description="Basic and acidic residues" evidence="1">
    <location>
        <begin position="47"/>
        <end position="65"/>
    </location>
</feature>
<comment type="caution">
    <text evidence="2">The sequence shown here is derived from an EMBL/GenBank/DDBJ whole genome shotgun (WGS) entry which is preliminary data.</text>
</comment>
<sequence length="260" mass="30860">MNHEETSKGDEEVQGKGRGGRKMGRGRSLSIQQSREQKSQEGTLKSDWPKRESTLKSDWSKRESTLIESAEAEGNPRDILNSRIGELEQQLRDEEDRYSRLTEETRQARELCDAERRDCEDVVFVAKRNLRRLVERILEGQHRRKALGLSIERADEDERQEQRWRAQQRALEEERLTRNVVLLQAVSRCNKFMVQMMKLKQKKYSMFQQVNRFQSTGHNVERNIEYRSNGTDIKYFSYCFPSQKHHLLTNFVTNFETWVD</sequence>
<keyword evidence="3" id="KW-1185">Reference proteome</keyword>
<dbReference type="AlphaFoldDB" id="A0A8X6JPS4"/>
<reference evidence="2" key="1">
    <citation type="submission" date="2020-07" db="EMBL/GenBank/DDBJ databases">
        <title>Multicomponent nature underlies the extraordinary mechanical properties of spider dragline silk.</title>
        <authorList>
            <person name="Kono N."/>
            <person name="Nakamura H."/>
            <person name="Mori M."/>
            <person name="Yoshida Y."/>
            <person name="Ohtoshi R."/>
            <person name="Malay A.D."/>
            <person name="Moran D.A.P."/>
            <person name="Tomita M."/>
            <person name="Numata K."/>
            <person name="Arakawa K."/>
        </authorList>
    </citation>
    <scope>NUCLEOTIDE SEQUENCE</scope>
</reference>
<accession>A0A8X6JPS4</accession>
<protein>
    <submittedName>
        <fullName evidence="2">Uncharacterized protein</fullName>
    </submittedName>
</protein>
<dbReference type="Proteomes" id="UP000887116">
    <property type="component" value="Unassembled WGS sequence"/>
</dbReference>
<organism evidence="2 3">
    <name type="scientific">Trichonephila clavata</name>
    <name type="common">Joro spider</name>
    <name type="synonym">Nephila clavata</name>
    <dbReference type="NCBI Taxonomy" id="2740835"/>
    <lineage>
        <taxon>Eukaryota</taxon>
        <taxon>Metazoa</taxon>
        <taxon>Ecdysozoa</taxon>
        <taxon>Arthropoda</taxon>
        <taxon>Chelicerata</taxon>
        <taxon>Arachnida</taxon>
        <taxon>Araneae</taxon>
        <taxon>Araneomorphae</taxon>
        <taxon>Entelegynae</taxon>
        <taxon>Araneoidea</taxon>
        <taxon>Nephilidae</taxon>
        <taxon>Trichonephila</taxon>
    </lineage>
</organism>